<dbReference type="Proteomes" id="UP000433181">
    <property type="component" value="Unassembled WGS sequence"/>
</dbReference>
<evidence type="ECO:0000256" key="1">
    <source>
        <dbReference type="ARBA" id="ARBA00005772"/>
    </source>
</evidence>
<organism evidence="6 7">
    <name type="scientific">Anaerovibrio slackiae</name>
    <dbReference type="NCBI Taxonomy" id="2652309"/>
    <lineage>
        <taxon>Bacteria</taxon>
        <taxon>Bacillati</taxon>
        <taxon>Bacillota</taxon>
        <taxon>Negativicutes</taxon>
        <taxon>Selenomonadales</taxon>
        <taxon>Selenomonadaceae</taxon>
        <taxon>Anaerovibrio</taxon>
    </lineage>
</organism>
<dbReference type="NCBIfam" id="TIGR01903">
    <property type="entry name" value="cas5_csm4"/>
    <property type="match status" value="1"/>
</dbReference>
<reference evidence="6 7" key="1">
    <citation type="submission" date="2019-08" db="EMBL/GenBank/DDBJ databases">
        <title>In-depth cultivation of the pig gut microbiome towards novel bacterial diversity and tailored functional studies.</title>
        <authorList>
            <person name="Wylensek D."/>
            <person name="Hitch T.C.A."/>
            <person name="Clavel T."/>
        </authorList>
    </citation>
    <scope>NUCLEOTIDE SEQUENCE [LARGE SCALE GENOMIC DNA]</scope>
    <source>
        <strain evidence="6 7">WCA-693-APC-5D-A</strain>
    </source>
</reference>
<evidence type="ECO:0000313" key="7">
    <source>
        <dbReference type="Proteomes" id="UP000433181"/>
    </source>
</evidence>
<evidence type="ECO:0000259" key="5">
    <source>
        <dbReference type="Pfam" id="PF17953"/>
    </source>
</evidence>
<proteinExistence type="inferred from homology"/>
<evidence type="ECO:0000256" key="3">
    <source>
        <dbReference type="ARBA" id="ARBA00022884"/>
    </source>
</evidence>
<sequence length="330" mass="36839">MSYFLYQLSFDGPVHFGDTSLGGGLEKAGWAYTSDTLFSSICTELAGQGEYKMLDDFVNLALEGKILLSDLFPYQLADGDEPQLFLPVPFIYLENNRKHVSLTLEEAKILSARRKKSKKQLYCRVSELQPYCDSLRAGMQYEPAAVIELGNEFITTKVNCRGEQPLPYFVKGNVFQPGVGLYIIARLPDDFGEMFQNILCSLGLSGIGGKRSSGFGRFHLQDDGLVLEDAYDWYVDTKALHTMLTGEHKRYMCISSVLPAADELEAAKAGMYKLRKSSGFSEGVKRDSVYMLEAGSCFDRRLQGQLVNLGEQAGHPVWRYGRGLYVGLDI</sequence>
<keyword evidence="4" id="KW-0051">Antiviral defense</keyword>
<dbReference type="GO" id="GO:0051607">
    <property type="term" value="P:defense response to virus"/>
    <property type="evidence" value="ECO:0007669"/>
    <property type="project" value="UniProtKB-KW"/>
</dbReference>
<keyword evidence="3" id="KW-0694">RNA-binding</keyword>
<gene>
    <name evidence="6" type="ORF">FYJ84_01710</name>
</gene>
<dbReference type="Pfam" id="PF17953">
    <property type="entry name" value="Csm4_C"/>
    <property type="match status" value="1"/>
</dbReference>
<evidence type="ECO:0000313" key="6">
    <source>
        <dbReference type="EMBL" id="MSU07708.1"/>
    </source>
</evidence>
<dbReference type="EMBL" id="VUNR01000002">
    <property type="protein sequence ID" value="MSU07708.1"/>
    <property type="molecule type" value="Genomic_DNA"/>
</dbReference>
<dbReference type="AlphaFoldDB" id="A0A6I2U8G9"/>
<dbReference type="GO" id="GO:0003723">
    <property type="term" value="F:RNA binding"/>
    <property type="evidence" value="ECO:0007669"/>
    <property type="project" value="UniProtKB-KW"/>
</dbReference>
<evidence type="ECO:0000256" key="4">
    <source>
        <dbReference type="ARBA" id="ARBA00023118"/>
    </source>
</evidence>
<dbReference type="InterPro" id="IPR005510">
    <property type="entry name" value="Csm4"/>
</dbReference>
<dbReference type="GeneID" id="96777621"/>
<protein>
    <recommendedName>
        <fullName evidence="2">CRISPR system Cms protein Csm4</fullName>
    </recommendedName>
</protein>
<dbReference type="InterPro" id="IPR040932">
    <property type="entry name" value="Csm4_C"/>
</dbReference>
<name>A0A6I2U8G9_9FIRM</name>
<comment type="caution">
    <text evidence="6">The sequence shown here is derived from an EMBL/GenBank/DDBJ whole genome shotgun (WGS) entry which is preliminary data.</text>
</comment>
<dbReference type="RefSeq" id="WP_154405505.1">
    <property type="nucleotide sequence ID" value="NZ_VUNR01000002.1"/>
</dbReference>
<feature type="domain" description="Csm4 C-terminal" evidence="5">
    <location>
        <begin position="248"/>
        <end position="328"/>
    </location>
</feature>
<evidence type="ECO:0000256" key="2">
    <source>
        <dbReference type="ARBA" id="ARBA00016109"/>
    </source>
</evidence>
<accession>A0A6I2U8G9</accession>
<keyword evidence="7" id="KW-1185">Reference proteome</keyword>
<comment type="similarity">
    <text evidence="1">Belongs to the CRISPR-associated Csm4 family.</text>
</comment>